<name>X0ZP74_9ZZZZ</name>
<accession>X0ZP74</accession>
<gene>
    <name evidence="1" type="ORF">S01H4_08728</name>
</gene>
<organism evidence="1">
    <name type="scientific">marine sediment metagenome</name>
    <dbReference type="NCBI Taxonomy" id="412755"/>
    <lineage>
        <taxon>unclassified sequences</taxon>
        <taxon>metagenomes</taxon>
        <taxon>ecological metagenomes</taxon>
    </lineage>
</organism>
<dbReference type="EMBL" id="BART01003041">
    <property type="protein sequence ID" value="GAG71540.1"/>
    <property type="molecule type" value="Genomic_DNA"/>
</dbReference>
<dbReference type="Pfam" id="PF18742">
    <property type="entry name" value="DpnII-MboI"/>
    <property type="match status" value="1"/>
</dbReference>
<evidence type="ECO:0000313" key="1">
    <source>
        <dbReference type="EMBL" id="GAG71540.1"/>
    </source>
</evidence>
<reference evidence="1" key="1">
    <citation type="journal article" date="2014" name="Front. Microbiol.">
        <title>High frequency of phylogenetically diverse reductive dehalogenase-homologous genes in deep subseafloor sedimentary metagenomes.</title>
        <authorList>
            <person name="Kawai M."/>
            <person name="Futagami T."/>
            <person name="Toyoda A."/>
            <person name="Takaki Y."/>
            <person name="Nishi S."/>
            <person name="Hori S."/>
            <person name="Arai W."/>
            <person name="Tsubouchi T."/>
            <person name="Morono Y."/>
            <person name="Uchiyama I."/>
            <person name="Ito T."/>
            <person name="Fujiyama A."/>
            <person name="Inagaki F."/>
            <person name="Takami H."/>
        </authorList>
    </citation>
    <scope>NUCLEOTIDE SEQUENCE</scope>
    <source>
        <strain evidence="1">Expedition CK06-06</strain>
    </source>
</reference>
<protein>
    <submittedName>
        <fullName evidence="1">Uncharacterized protein</fullName>
    </submittedName>
</protein>
<proteinExistence type="predicted"/>
<sequence>MLLKQIIKELVLLINEGVSLKEGFIVRAESSEAQNIQAIERWKYRVNAFLEENIGSGAAVDFKNNTKAMPSFGWDVNICDSLDSGIPILQSLKYDIEQNPKFWVTRLSKNKNIQKISSRSKMNSLDIVRKICSQFHIVAKQLKDHRHENRGTIVIEDEYDVQDLLHALLKIFYDDIRPEEWTPSYAGKSSRMDFLLKKEKIVIEVKKTREGLKEKQIADQIIIDIERYKASHADCKTLFCFVYDPEKLIQNPTGVEEDINKRHKGFAEVLICPKGL</sequence>
<dbReference type="AlphaFoldDB" id="X0ZP74"/>
<comment type="caution">
    <text evidence="1">The sequence shown here is derived from an EMBL/GenBank/DDBJ whole genome shotgun (WGS) entry which is preliminary data.</text>
</comment>